<dbReference type="InterPro" id="IPR050177">
    <property type="entry name" value="Lipid_A_modif_metabolic_enz"/>
</dbReference>
<dbReference type="Pfam" id="PF01370">
    <property type="entry name" value="Epimerase"/>
    <property type="match status" value="1"/>
</dbReference>
<dbReference type="CDD" id="cd07007">
    <property type="entry name" value="cupin_CapF-like_C"/>
    <property type="match status" value="1"/>
</dbReference>
<feature type="domain" description="Capsular polysaccharide assembling protein CapF C-terminal" evidence="2">
    <location>
        <begin position="256"/>
        <end position="366"/>
    </location>
</feature>
<dbReference type="InterPro" id="IPR014710">
    <property type="entry name" value="RmlC-like_jellyroll"/>
</dbReference>
<feature type="domain" description="NAD-dependent epimerase/dehydratase" evidence="1">
    <location>
        <begin position="4"/>
        <end position="193"/>
    </location>
</feature>
<dbReference type="STRING" id="315423.SAMN04488020_10680"/>
<dbReference type="Gene3D" id="2.60.120.10">
    <property type="entry name" value="Jelly Rolls"/>
    <property type="match status" value="1"/>
</dbReference>
<proteinExistence type="predicted"/>
<dbReference type="SUPFAM" id="SSF51735">
    <property type="entry name" value="NAD(P)-binding Rossmann-fold domains"/>
    <property type="match status" value="1"/>
</dbReference>
<dbReference type="AlphaFoldDB" id="A0A1Y5T012"/>
<dbReference type="InterPro" id="IPR011051">
    <property type="entry name" value="RmlC_Cupin_sf"/>
</dbReference>
<gene>
    <name evidence="3" type="ORF">PAM7066_02313</name>
</gene>
<name>A0A1Y5T012_9RHOB</name>
<dbReference type="Pfam" id="PF14667">
    <property type="entry name" value="Polysacc_synt_C"/>
    <property type="match status" value="1"/>
</dbReference>
<dbReference type="PANTHER" id="PTHR43245">
    <property type="entry name" value="BIFUNCTIONAL POLYMYXIN RESISTANCE PROTEIN ARNA"/>
    <property type="match status" value="1"/>
</dbReference>
<dbReference type="InterPro" id="IPR001509">
    <property type="entry name" value="Epimerase_deHydtase"/>
</dbReference>
<dbReference type="EMBL" id="FWFV01000006">
    <property type="protein sequence ID" value="SLN50927.1"/>
    <property type="molecule type" value="Genomic_DNA"/>
</dbReference>
<dbReference type="SUPFAM" id="SSF51182">
    <property type="entry name" value="RmlC-like cupins"/>
    <property type="match status" value="1"/>
</dbReference>
<evidence type="ECO:0000259" key="1">
    <source>
        <dbReference type="Pfam" id="PF01370"/>
    </source>
</evidence>
<evidence type="ECO:0000313" key="4">
    <source>
        <dbReference type="Proteomes" id="UP000193870"/>
    </source>
</evidence>
<protein>
    <submittedName>
        <fullName evidence="3">NAD dependent epimerase/dehydratase family protein</fullName>
    </submittedName>
</protein>
<reference evidence="3 4" key="1">
    <citation type="submission" date="2017-03" db="EMBL/GenBank/DDBJ databases">
        <authorList>
            <person name="Afonso C.L."/>
            <person name="Miller P.J."/>
            <person name="Scott M.A."/>
            <person name="Spackman E."/>
            <person name="Goraichik I."/>
            <person name="Dimitrov K.M."/>
            <person name="Suarez D.L."/>
            <person name="Swayne D.E."/>
        </authorList>
    </citation>
    <scope>NUCLEOTIDE SEQUENCE [LARGE SCALE GENOMIC DNA]</scope>
    <source>
        <strain evidence="3 4">CECT 7066</strain>
    </source>
</reference>
<sequence>MMRVVVTGAGGLIGRHARSRLHAANCAAAHRGEAKPWDIVTLGHAAFQNDAQLASALAGADAVLHFAGVNRAPEAEVETANPAISQRLVAACGAADCDAHIVHANSTHAGRDTAYGRSKARAADVLAEGVTRMTDLVLPHIFGEDARPFYNNVTATLIHQILDGTGPQLNPDGQVALLHAGAAADMAIDAIAKGQAGRITPEGRQMTVAALYERLRGFHDSYAANVIPDLSDPFDLQLFNTYRAAKVPAVRPLTRNTDSRGTLFEAVKGGGGGQTFLSTTKPGVTRGDHFHLDKVERFLVLGGEAVIRLRHVLSDEVQEIRVSGSEPVAIDMPTLTTHSIENIGPGELLTLFWSHALFDPAAPDTYADRVMP</sequence>
<keyword evidence="4" id="KW-1185">Reference proteome</keyword>
<dbReference type="InterPro" id="IPR029303">
    <property type="entry name" value="CapF_C"/>
</dbReference>
<dbReference type="InterPro" id="IPR036291">
    <property type="entry name" value="NAD(P)-bd_dom_sf"/>
</dbReference>
<dbReference type="Gene3D" id="3.40.50.720">
    <property type="entry name" value="NAD(P)-binding Rossmann-like Domain"/>
    <property type="match status" value="1"/>
</dbReference>
<accession>A0A1Y5T012</accession>
<evidence type="ECO:0000313" key="3">
    <source>
        <dbReference type="EMBL" id="SLN50927.1"/>
    </source>
</evidence>
<organism evidence="3 4">
    <name type="scientific">Palleronia marisminoris</name>
    <dbReference type="NCBI Taxonomy" id="315423"/>
    <lineage>
        <taxon>Bacteria</taxon>
        <taxon>Pseudomonadati</taxon>
        <taxon>Pseudomonadota</taxon>
        <taxon>Alphaproteobacteria</taxon>
        <taxon>Rhodobacterales</taxon>
        <taxon>Roseobacteraceae</taxon>
        <taxon>Palleronia</taxon>
    </lineage>
</organism>
<dbReference type="Proteomes" id="UP000193870">
    <property type="component" value="Unassembled WGS sequence"/>
</dbReference>
<dbReference type="RefSeq" id="WP_217639955.1">
    <property type="nucleotide sequence ID" value="NZ_FOPF01000006.1"/>
</dbReference>
<evidence type="ECO:0000259" key="2">
    <source>
        <dbReference type="Pfam" id="PF14667"/>
    </source>
</evidence>